<dbReference type="EMBL" id="BAAAFZ010000008">
    <property type="protein sequence ID" value="GAA0573568.1"/>
    <property type="molecule type" value="Genomic_DNA"/>
</dbReference>
<sequence length="304" mass="31252">MPERMTAAPDASPAAPEDALAALRGEIDALDDALHDLVMRRADVVARMAASRVKGDASSFRPGREATILRRLLARHSGPLPPAALARLWREILSASNAMQGGFSVALPEGDAEVYKAARARFGAMAAPDLRAGPEAALAALAEGVAQAAVLPVPAAEGASAWWAGLDAPRLQVVARLPFYAVAPVPRAMVVTRDGPDPSGDDRTLLRFAFGHGGDGAAGAAGADEALRAVAGALRDAGLRPSAPTLLSRQHDALWALAEVEGAVAADDARLSALRARLPSNRVRPLGFYATPIEAAAPDAGGGE</sequence>
<organism evidence="3 4">
    <name type="scientific">Craurococcus roseus</name>
    <dbReference type="NCBI Taxonomy" id="77585"/>
    <lineage>
        <taxon>Bacteria</taxon>
        <taxon>Pseudomonadati</taxon>
        <taxon>Pseudomonadota</taxon>
        <taxon>Alphaproteobacteria</taxon>
        <taxon>Acetobacterales</taxon>
        <taxon>Acetobacteraceae</taxon>
        <taxon>Craurococcus</taxon>
    </lineage>
</organism>
<evidence type="ECO:0000256" key="1">
    <source>
        <dbReference type="ARBA" id="ARBA00012404"/>
    </source>
</evidence>
<keyword evidence="4" id="KW-1185">Reference proteome</keyword>
<evidence type="ECO:0000259" key="2">
    <source>
        <dbReference type="PROSITE" id="PS51168"/>
    </source>
</evidence>
<dbReference type="InterPro" id="IPR002701">
    <property type="entry name" value="CM_II_prokaryot"/>
</dbReference>
<dbReference type="PROSITE" id="PS51168">
    <property type="entry name" value="CHORISMATE_MUT_2"/>
    <property type="match status" value="1"/>
</dbReference>
<accession>A0ABN1ETX1</accession>
<feature type="domain" description="Chorismate mutase" evidence="2">
    <location>
        <begin position="14"/>
        <end position="104"/>
    </location>
</feature>
<dbReference type="Gene3D" id="1.20.59.10">
    <property type="entry name" value="Chorismate mutase"/>
    <property type="match status" value="1"/>
</dbReference>
<evidence type="ECO:0000313" key="4">
    <source>
        <dbReference type="Proteomes" id="UP001501588"/>
    </source>
</evidence>
<comment type="caution">
    <text evidence="3">The sequence shown here is derived from an EMBL/GenBank/DDBJ whole genome shotgun (WGS) entry which is preliminary data.</text>
</comment>
<dbReference type="EC" id="5.4.99.5" evidence="1"/>
<reference evidence="3 4" key="1">
    <citation type="journal article" date="2019" name="Int. J. Syst. Evol. Microbiol.">
        <title>The Global Catalogue of Microorganisms (GCM) 10K type strain sequencing project: providing services to taxonomists for standard genome sequencing and annotation.</title>
        <authorList>
            <consortium name="The Broad Institute Genomics Platform"/>
            <consortium name="The Broad Institute Genome Sequencing Center for Infectious Disease"/>
            <person name="Wu L."/>
            <person name="Ma J."/>
        </authorList>
    </citation>
    <scope>NUCLEOTIDE SEQUENCE [LARGE SCALE GENOMIC DNA]</scope>
    <source>
        <strain evidence="3 4">JCM 9933</strain>
    </source>
</reference>
<name>A0ABN1ETX1_9PROT</name>
<dbReference type="Proteomes" id="UP001501588">
    <property type="component" value="Unassembled WGS sequence"/>
</dbReference>
<gene>
    <name evidence="3" type="ORF">GCM10009416_10290</name>
</gene>
<dbReference type="SUPFAM" id="SSF48600">
    <property type="entry name" value="Chorismate mutase II"/>
    <property type="match status" value="1"/>
</dbReference>
<dbReference type="Pfam" id="PF01817">
    <property type="entry name" value="CM_2"/>
    <property type="match status" value="1"/>
</dbReference>
<dbReference type="InterPro" id="IPR036979">
    <property type="entry name" value="CM_dom_sf"/>
</dbReference>
<protein>
    <recommendedName>
        <fullName evidence="1">chorismate mutase</fullName>
        <ecNumber evidence="1">5.4.99.5</ecNumber>
    </recommendedName>
</protein>
<dbReference type="InterPro" id="IPR036263">
    <property type="entry name" value="Chorismate_II_sf"/>
</dbReference>
<proteinExistence type="predicted"/>
<evidence type="ECO:0000313" key="3">
    <source>
        <dbReference type="EMBL" id="GAA0573568.1"/>
    </source>
</evidence>
<dbReference type="SMART" id="SM00830">
    <property type="entry name" value="CM_2"/>
    <property type="match status" value="1"/>
</dbReference>